<dbReference type="EMBL" id="CP046884">
    <property type="protein sequence ID" value="QNQ91390.1"/>
    <property type="molecule type" value="Genomic_DNA"/>
</dbReference>
<evidence type="ECO:0000313" key="2">
    <source>
        <dbReference type="Proteomes" id="UP000516320"/>
    </source>
</evidence>
<accession>A0A7H0SS65</accession>
<keyword evidence="2" id="KW-1185">Reference proteome</keyword>
<evidence type="ECO:0000313" key="1">
    <source>
        <dbReference type="EMBL" id="QNQ91390.1"/>
    </source>
</evidence>
<sequence length="304" mass="34217">MRSVLDLPFVHEYSLDAMAIWQISQLSRLGDMSAKNVVVVDTLKTLAHTTPEKFFGLDDVAWSLAPMLRQAASTRQAVWLCDIPKGDLGRVTAILGEHVVHEVGIAEDREGSGNNFIPIALSPIDLIAHWAQGTPEQQSALQQLMEGADTLVMKRSVLANLRAVGANIIERNIVGRVLSNPKVIAYLVVLIYSSLRALPVVFVPGFHGKVWVLWTIDIVTAIPYTWGIIEMFAGKNIIRRLIGLVVTIITFVSPYIYFWFNGRDYPSWVHVFVGMMILGAILIEYLRWLRDRIIARVFYQRPPR</sequence>
<gene>
    <name evidence="1" type="ORF">GP475_04080</name>
</gene>
<dbReference type="KEGG" id="cpoy:GP475_04080"/>
<organism evidence="1 2">
    <name type="scientific">Corynebacterium poyangense</name>
    <dbReference type="NCBI Taxonomy" id="2684405"/>
    <lineage>
        <taxon>Bacteria</taxon>
        <taxon>Bacillati</taxon>
        <taxon>Actinomycetota</taxon>
        <taxon>Actinomycetes</taxon>
        <taxon>Mycobacteriales</taxon>
        <taxon>Corynebacteriaceae</taxon>
        <taxon>Corynebacterium</taxon>
    </lineage>
</organism>
<dbReference type="AlphaFoldDB" id="A0A7H0SS65"/>
<name>A0A7H0SS65_9CORY</name>
<protein>
    <submittedName>
        <fullName evidence="1">Uncharacterized protein</fullName>
    </submittedName>
</protein>
<proteinExistence type="predicted"/>
<dbReference type="Proteomes" id="UP000516320">
    <property type="component" value="Chromosome"/>
</dbReference>
<reference evidence="1 2" key="1">
    <citation type="submission" date="2019-12" db="EMBL/GenBank/DDBJ databases">
        <title>Corynebacterium sp. nov., isolated from feces of the Anser Albifrons in China.</title>
        <authorList>
            <person name="Liu Q."/>
        </authorList>
    </citation>
    <scope>NUCLEOTIDE SEQUENCE [LARGE SCALE GENOMIC DNA]</scope>
    <source>
        <strain evidence="1 2">4H37-19</strain>
    </source>
</reference>